<dbReference type="EMBL" id="DRSK01000116">
    <property type="protein sequence ID" value="HHE07670.1"/>
    <property type="molecule type" value="Genomic_DNA"/>
</dbReference>
<evidence type="ECO:0000256" key="1">
    <source>
        <dbReference type="ARBA" id="ARBA00010429"/>
    </source>
</evidence>
<protein>
    <submittedName>
        <fullName evidence="6">Ferredoxin--nitrite reductase</fullName>
    </submittedName>
</protein>
<dbReference type="InterPro" id="IPR005117">
    <property type="entry name" value="NiRdtase/SiRdtase_haem-b_fer"/>
</dbReference>
<dbReference type="InterPro" id="IPR036136">
    <property type="entry name" value="Nit/Sulf_reduc_fer-like_dom_sf"/>
</dbReference>
<organism evidence="6">
    <name type="scientific">Chlorobaculum parvum</name>
    <dbReference type="NCBI Taxonomy" id="274539"/>
    <lineage>
        <taxon>Bacteria</taxon>
        <taxon>Pseudomonadati</taxon>
        <taxon>Chlorobiota</taxon>
        <taxon>Chlorobiia</taxon>
        <taxon>Chlorobiales</taxon>
        <taxon>Chlorobiaceae</taxon>
        <taxon>Chlorobaculum</taxon>
    </lineage>
</organism>
<dbReference type="Gene3D" id="3.90.480.20">
    <property type="match status" value="1"/>
</dbReference>
<dbReference type="GO" id="GO:0016491">
    <property type="term" value="F:oxidoreductase activity"/>
    <property type="evidence" value="ECO:0007669"/>
    <property type="project" value="UniProtKB-KW"/>
</dbReference>
<dbReference type="InterPro" id="IPR051329">
    <property type="entry name" value="NIR_SIR_4Fe-4S"/>
</dbReference>
<dbReference type="PANTHER" id="PTHR32439">
    <property type="entry name" value="FERREDOXIN--NITRITE REDUCTASE, CHLOROPLASTIC"/>
    <property type="match status" value="1"/>
</dbReference>
<dbReference type="Pfam" id="PF03460">
    <property type="entry name" value="NIR_SIR_ferr"/>
    <property type="match status" value="1"/>
</dbReference>
<dbReference type="PANTHER" id="PTHR32439:SF0">
    <property type="entry name" value="FERREDOXIN--NITRITE REDUCTASE, CHLOROPLASTIC"/>
    <property type="match status" value="1"/>
</dbReference>
<evidence type="ECO:0000256" key="4">
    <source>
        <dbReference type="ARBA" id="ARBA00023002"/>
    </source>
</evidence>
<keyword evidence="3" id="KW-0408">Iron</keyword>
<sequence>MKEPVMISALQAASEARNKKTNKVEKTKALKSPKEAFEQIAEYAKAGYESIPKEDLGYFLKCFGIFDRPLTPQRFMMRVRVPGGQLNAEQARVIGEISRDNGQDYMDISTRAQIVLRYLRIEDMPMMLERLEQAGLTTFHTGVDNFRNMVNDPLDGIAHDNILPSQGLL</sequence>
<accession>A0A7C5DBX7</accession>
<keyword evidence="4" id="KW-0560">Oxidoreductase</keyword>
<evidence type="ECO:0000256" key="3">
    <source>
        <dbReference type="ARBA" id="ARBA00022617"/>
    </source>
</evidence>
<comment type="similarity">
    <text evidence="1">Belongs to the nitrite and sulfite reductase 4Fe-4S domain family.</text>
</comment>
<gene>
    <name evidence="6" type="ORF">ENL01_01970</name>
</gene>
<dbReference type="SUPFAM" id="SSF55124">
    <property type="entry name" value="Nitrite/Sulfite reductase N-terminal domain-like"/>
    <property type="match status" value="1"/>
</dbReference>
<evidence type="ECO:0000256" key="2">
    <source>
        <dbReference type="ARBA" id="ARBA00022485"/>
    </source>
</evidence>
<name>A0A7C5DBX7_9CHLB</name>
<keyword evidence="2" id="KW-0004">4Fe-4S</keyword>
<reference evidence="6" key="1">
    <citation type="journal article" date="2020" name="mSystems">
        <title>Genome- and Community-Level Interaction Insights into Carbon Utilization and Element Cycling Functions of Hydrothermarchaeota in Hydrothermal Sediment.</title>
        <authorList>
            <person name="Zhou Z."/>
            <person name="Liu Y."/>
            <person name="Xu W."/>
            <person name="Pan J."/>
            <person name="Luo Z.H."/>
            <person name="Li M."/>
        </authorList>
    </citation>
    <scope>NUCLEOTIDE SEQUENCE [LARGE SCALE GENOMIC DNA]</scope>
    <source>
        <strain evidence="6">HyVt-628</strain>
    </source>
</reference>
<evidence type="ECO:0000259" key="5">
    <source>
        <dbReference type="Pfam" id="PF03460"/>
    </source>
</evidence>
<keyword evidence="2" id="KW-0411">Iron-sulfur</keyword>
<dbReference type="GO" id="GO:0051539">
    <property type="term" value="F:4 iron, 4 sulfur cluster binding"/>
    <property type="evidence" value="ECO:0007669"/>
    <property type="project" value="UniProtKB-KW"/>
</dbReference>
<keyword evidence="3" id="KW-0349">Heme</keyword>
<feature type="domain" description="Nitrite/Sulfite reductase ferredoxin-like" evidence="5">
    <location>
        <begin position="74"/>
        <end position="133"/>
    </location>
</feature>
<feature type="non-terminal residue" evidence="6">
    <location>
        <position position="169"/>
    </location>
</feature>
<evidence type="ECO:0000313" key="6">
    <source>
        <dbReference type="EMBL" id="HHE07670.1"/>
    </source>
</evidence>
<proteinExistence type="inferred from homology"/>
<dbReference type="Proteomes" id="UP000886059">
    <property type="component" value="Unassembled WGS sequence"/>
</dbReference>
<keyword evidence="3" id="KW-0479">Metal-binding</keyword>
<comment type="caution">
    <text evidence="6">The sequence shown here is derived from an EMBL/GenBank/DDBJ whole genome shotgun (WGS) entry which is preliminary data.</text>
</comment>
<dbReference type="AlphaFoldDB" id="A0A7C5DBX7"/>